<feature type="region of interest" description="Disordered" evidence="1">
    <location>
        <begin position="1"/>
        <end position="22"/>
    </location>
</feature>
<comment type="caution">
    <text evidence="3">The sequence shown here is derived from an EMBL/GenBank/DDBJ whole genome shotgun (WGS) entry which is preliminary data.</text>
</comment>
<evidence type="ECO:0000256" key="2">
    <source>
        <dbReference type="SAM" id="Phobius"/>
    </source>
</evidence>
<organism evidence="3 4">
    <name type="scientific">Bosea minatitlanensis</name>
    <dbReference type="NCBI Taxonomy" id="128782"/>
    <lineage>
        <taxon>Bacteria</taxon>
        <taxon>Pseudomonadati</taxon>
        <taxon>Pseudomonadota</taxon>
        <taxon>Alphaproteobacteria</taxon>
        <taxon>Hyphomicrobiales</taxon>
        <taxon>Boseaceae</taxon>
        <taxon>Bosea</taxon>
    </lineage>
</organism>
<dbReference type="Pfam" id="PF06210">
    <property type="entry name" value="DUF1003"/>
    <property type="match status" value="1"/>
</dbReference>
<dbReference type="EMBL" id="JBHSLI010000002">
    <property type="protein sequence ID" value="MFC5292786.1"/>
    <property type="molecule type" value="Genomic_DNA"/>
</dbReference>
<keyword evidence="2" id="KW-0472">Membrane</keyword>
<feature type="compositionally biased region" description="Low complexity" evidence="1">
    <location>
        <begin position="278"/>
        <end position="306"/>
    </location>
</feature>
<feature type="transmembrane region" description="Helical" evidence="2">
    <location>
        <begin position="141"/>
        <end position="164"/>
    </location>
</feature>
<sequence length="306" mass="34173">MNDRPDDRHDMSALDIPPVPPPFEMPAATVGTSRKRGVCAISGQEMARKNLVEIGTLRPALVEHIRNDFPDLPDDALISLKELARYRTRYVEEILREEHGEYSDLDREVAESIARQETIAENVEDDFEEHRTLGERLSDNLASFGGSWAFLISFGVVLLGWMALNVAMAASAFDPYPFILLNLVLSCLAAVQAPIIMMSQKRQESKDRLRSANDYQVNLKAELEIRHLHEKMDHLITRQWQRLAEIQQVQLEMLQDQQARLPRPKVVVKKIKKKPKPAAKAAKAAKAGPGEDGPAASPSPADAAEG</sequence>
<dbReference type="InterPro" id="IPR010406">
    <property type="entry name" value="DUF1003"/>
</dbReference>
<keyword evidence="4" id="KW-1185">Reference proteome</keyword>
<feature type="compositionally biased region" description="Basic and acidic residues" evidence="1">
    <location>
        <begin position="1"/>
        <end position="12"/>
    </location>
</feature>
<evidence type="ECO:0000256" key="1">
    <source>
        <dbReference type="SAM" id="MobiDB-lite"/>
    </source>
</evidence>
<reference evidence="4" key="1">
    <citation type="journal article" date="2019" name="Int. J. Syst. Evol. Microbiol.">
        <title>The Global Catalogue of Microorganisms (GCM) 10K type strain sequencing project: providing services to taxonomists for standard genome sequencing and annotation.</title>
        <authorList>
            <consortium name="The Broad Institute Genomics Platform"/>
            <consortium name="The Broad Institute Genome Sequencing Center for Infectious Disease"/>
            <person name="Wu L."/>
            <person name="Ma J."/>
        </authorList>
    </citation>
    <scope>NUCLEOTIDE SEQUENCE [LARGE SCALE GENOMIC DNA]</scope>
    <source>
        <strain evidence="4">CGMCC 1.15643</strain>
    </source>
</reference>
<name>A0ABW0F2T6_9HYPH</name>
<accession>A0ABW0F2T6</accession>
<dbReference type="Proteomes" id="UP001595976">
    <property type="component" value="Unassembled WGS sequence"/>
</dbReference>
<proteinExistence type="predicted"/>
<dbReference type="RefSeq" id="WP_375796994.1">
    <property type="nucleotide sequence ID" value="NZ_JAOAOS010000002.1"/>
</dbReference>
<feature type="region of interest" description="Disordered" evidence="1">
    <location>
        <begin position="265"/>
        <end position="306"/>
    </location>
</feature>
<evidence type="ECO:0000313" key="3">
    <source>
        <dbReference type="EMBL" id="MFC5292786.1"/>
    </source>
</evidence>
<keyword evidence="2" id="KW-0812">Transmembrane</keyword>
<keyword evidence="2" id="KW-1133">Transmembrane helix</keyword>
<gene>
    <name evidence="3" type="ORF">ACFPK2_07265</name>
</gene>
<dbReference type="PANTHER" id="PTHR41386">
    <property type="entry name" value="INTEGRAL MEMBRANE PROTEIN-RELATED"/>
    <property type="match status" value="1"/>
</dbReference>
<protein>
    <submittedName>
        <fullName evidence="3">DUF1003 domain-containing protein</fullName>
    </submittedName>
</protein>
<feature type="compositionally biased region" description="Basic residues" evidence="1">
    <location>
        <begin position="265"/>
        <end position="277"/>
    </location>
</feature>
<feature type="transmembrane region" description="Helical" evidence="2">
    <location>
        <begin position="176"/>
        <end position="198"/>
    </location>
</feature>
<dbReference type="PANTHER" id="PTHR41386:SF1">
    <property type="entry name" value="MEMBRANE PROTEIN"/>
    <property type="match status" value="1"/>
</dbReference>
<evidence type="ECO:0000313" key="4">
    <source>
        <dbReference type="Proteomes" id="UP001595976"/>
    </source>
</evidence>